<feature type="coiled-coil region" evidence="6">
    <location>
        <begin position="993"/>
        <end position="1040"/>
    </location>
</feature>
<keyword evidence="1" id="KW-0879">Wnt signaling pathway</keyword>
<keyword evidence="2" id="KW-0677">Repeat</keyword>
<feature type="region of interest" description="Disordered" evidence="7">
    <location>
        <begin position="1246"/>
        <end position="1271"/>
    </location>
</feature>
<dbReference type="InterPro" id="IPR027417">
    <property type="entry name" value="P-loop_NTPase"/>
</dbReference>
<comment type="caution">
    <text evidence="11">The sequence shown here is derived from an EMBL/GenBank/DDBJ whole genome shotgun (WGS) entry which is preliminary data.</text>
</comment>
<reference evidence="11 12" key="1">
    <citation type="journal article" date="2017" name="PLoS Biol.">
        <title>The sea cucumber genome provides insights into morphological evolution and visceral regeneration.</title>
        <authorList>
            <person name="Zhang X."/>
            <person name="Sun L."/>
            <person name="Yuan J."/>
            <person name="Sun Y."/>
            <person name="Gao Y."/>
            <person name="Zhang L."/>
            <person name="Li S."/>
            <person name="Dai H."/>
            <person name="Hamel J.F."/>
            <person name="Liu C."/>
            <person name="Yu Y."/>
            <person name="Liu S."/>
            <person name="Lin W."/>
            <person name="Guo K."/>
            <person name="Jin S."/>
            <person name="Xu P."/>
            <person name="Storey K.B."/>
            <person name="Huan P."/>
            <person name="Zhang T."/>
            <person name="Zhou Y."/>
            <person name="Zhang J."/>
            <person name="Lin C."/>
            <person name="Li X."/>
            <person name="Xing L."/>
            <person name="Huo D."/>
            <person name="Sun M."/>
            <person name="Wang L."/>
            <person name="Mercier A."/>
            <person name="Li F."/>
            <person name="Yang H."/>
            <person name="Xiang J."/>
        </authorList>
    </citation>
    <scope>NUCLEOTIDE SEQUENCE [LARGE SCALE GENOMIC DNA]</scope>
    <source>
        <strain evidence="11">Shaxun</strain>
        <tissue evidence="11">Muscle</tissue>
    </source>
</reference>
<evidence type="ECO:0000256" key="7">
    <source>
        <dbReference type="SAM" id="MobiDB-lite"/>
    </source>
</evidence>
<evidence type="ECO:0000259" key="10">
    <source>
        <dbReference type="Pfam" id="PF25022"/>
    </source>
</evidence>
<dbReference type="InterPro" id="IPR056883">
    <property type="entry name" value="NPHP3_hel"/>
</dbReference>
<organism evidence="11 12">
    <name type="scientific">Stichopus japonicus</name>
    <name type="common">Sea cucumber</name>
    <dbReference type="NCBI Taxonomy" id="307972"/>
    <lineage>
        <taxon>Eukaryota</taxon>
        <taxon>Metazoa</taxon>
        <taxon>Echinodermata</taxon>
        <taxon>Eleutherozoa</taxon>
        <taxon>Echinozoa</taxon>
        <taxon>Holothuroidea</taxon>
        <taxon>Aspidochirotacea</taxon>
        <taxon>Aspidochirotida</taxon>
        <taxon>Stichopodidae</taxon>
        <taxon>Apostichopus</taxon>
    </lineage>
</organism>
<dbReference type="Pfam" id="PF13374">
    <property type="entry name" value="TPR_10"/>
    <property type="match status" value="1"/>
</dbReference>
<evidence type="ECO:0000256" key="1">
    <source>
        <dbReference type="ARBA" id="ARBA00022687"/>
    </source>
</evidence>
<feature type="domain" description="Nephrocystin-3 TPR-repeats region" evidence="9">
    <location>
        <begin position="792"/>
        <end position="1030"/>
    </location>
</feature>
<dbReference type="Pfam" id="PF13424">
    <property type="entry name" value="TPR_12"/>
    <property type="match status" value="2"/>
</dbReference>
<dbReference type="Pfam" id="PF24885">
    <property type="entry name" value="TPR_NPHP3"/>
    <property type="match status" value="1"/>
</dbReference>
<gene>
    <name evidence="11" type="ORF">BSL78_22663</name>
</gene>
<keyword evidence="3 5" id="KW-0802">TPR repeat</keyword>
<evidence type="ECO:0000313" key="11">
    <source>
        <dbReference type="EMBL" id="PIK40483.1"/>
    </source>
</evidence>
<dbReference type="SUPFAM" id="SSF48452">
    <property type="entry name" value="TPR-like"/>
    <property type="match status" value="2"/>
</dbReference>
<keyword evidence="6" id="KW-0175">Coiled coil</keyword>
<dbReference type="GO" id="GO:0016055">
    <property type="term" value="P:Wnt signaling pathway"/>
    <property type="evidence" value="ECO:0007669"/>
    <property type="project" value="UniProtKB-KW"/>
</dbReference>
<dbReference type="Pfam" id="PF25022">
    <property type="entry name" value="NPHP3"/>
    <property type="match status" value="1"/>
</dbReference>
<evidence type="ECO:0000313" key="12">
    <source>
        <dbReference type="Proteomes" id="UP000230750"/>
    </source>
</evidence>
<protein>
    <recommendedName>
        <fullName evidence="4">Nephrocystin-3</fullName>
    </recommendedName>
</protein>
<evidence type="ECO:0000256" key="6">
    <source>
        <dbReference type="SAM" id="Coils"/>
    </source>
</evidence>
<evidence type="ECO:0000256" key="4">
    <source>
        <dbReference type="ARBA" id="ARBA00040387"/>
    </source>
</evidence>
<dbReference type="OrthoDB" id="10007042at2759"/>
<accession>A0A2G8JXL9</accession>
<dbReference type="Pfam" id="PF24884">
    <property type="entry name" value="NPHP3_hel"/>
    <property type="match status" value="1"/>
</dbReference>
<feature type="repeat" description="TPR" evidence="5">
    <location>
        <begin position="1211"/>
        <end position="1244"/>
    </location>
</feature>
<dbReference type="SMART" id="SM00028">
    <property type="entry name" value="TPR"/>
    <property type="match status" value="8"/>
</dbReference>
<proteinExistence type="predicted"/>
<dbReference type="Gene3D" id="1.25.40.10">
    <property type="entry name" value="Tetratricopeptide repeat domain"/>
    <property type="match status" value="2"/>
</dbReference>
<dbReference type="EMBL" id="MRZV01001116">
    <property type="protein sequence ID" value="PIK40483.1"/>
    <property type="molecule type" value="Genomic_DNA"/>
</dbReference>
<dbReference type="InterPro" id="IPR056886">
    <property type="entry name" value="NPHP3_ab_dom"/>
</dbReference>
<dbReference type="InterPro" id="IPR019734">
    <property type="entry name" value="TPR_rpt"/>
</dbReference>
<dbReference type="STRING" id="307972.A0A2G8JXL9"/>
<dbReference type="InterPro" id="IPR056885">
    <property type="entry name" value="TPR_NPHP3"/>
</dbReference>
<feature type="domain" description="Nephrocystin 3 helical" evidence="8">
    <location>
        <begin position="640"/>
        <end position="781"/>
    </location>
</feature>
<keyword evidence="12" id="KW-1185">Reference proteome</keyword>
<dbReference type="Proteomes" id="UP000230750">
    <property type="component" value="Unassembled WGS sequence"/>
</dbReference>
<dbReference type="AlphaFoldDB" id="A0A2G8JXL9"/>
<dbReference type="SUPFAM" id="SSF52540">
    <property type="entry name" value="P-loop containing nucleoside triphosphate hydrolases"/>
    <property type="match status" value="1"/>
</dbReference>
<feature type="coiled-coil region" evidence="6">
    <location>
        <begin position="85"/>
        <end position="119"/>
    </location>
</feature>
<evidence type="ECO:0000256" key="3">
    <source>
        <dbReference type="ARBA" id="ARBA00022803"/>
    </source>
</evidence>
<dbReference type="InterPro" id="IPR011990">
    <property type="entry name" value="TPR-like_helical_dom_sf"/>
</dbReference>
<feature type="domain" description="Nephrocystin-3 alpha-beta" evidence="10">
    <location>
        <begin position="256"/>
        <end position="407"/>
    </location>
</feature>
<dbReference type="PANTHER" id="PTHR45641">
    <property type="entry name" value="TETRATRICOPEPTIDE REPEAT PROTEIN (AFU_ORTHOLOGUE AFUA_6G03870)"/>
    <property type="match status" value="1"/>
</dbReference>
<feature type="repeat" description="TPR" evidence="5">
    <location>
        <begin position="1169"/>
        <end position="1202"/>
    </location>
</feature>
<dbReference type="PANTHER" id="PTHR45641:SF19">
    <property type="entry name" value="NEPHROCYSTIN-3"/>
    <property type="match status" value="1"/>
</dbReference>
<evidence type="ECO:0000259" key="9">
    <source>
        <dbReference type="Pfam" id="PF24885"/>
    </source>
</evidence>
<evidence type="ECO:0000259" key="8">
    <source>
        <dbReference type="Pfam" id="PF24884"/>
    </source>
</evidence>
<sequence length="1271" mass="144392">MGSGSSFPQHDEFDLSDEPGVVKRIPIEMNPRRTFGGALRSVGSLGRRPRGVSLRSTFSVELDNTEVEKIRKEFEMYKISKQAEMGDSLKKVNKLENENRRLRAELQALQKTCDKLRTQRDLTLDAEYQALERASSFETERNKVQKQFKIFRESKESEIRDLLKAKEKFERALHHVDPEALSEMRGKDLADEANRFQELWPSLQSEPSIGSSTQLQSLRRAFDELEGFPTSSRAWTDLPSLSFAQTLTSFSFSPSSIRVYVSVSPDLSHDVLSFLKSREANLRHLCEKENRFLSLVSFSGHTEDEEDQFMNMQEVRRNEIKRSNILVSVVSKVDRFVEEDLNLGYLSNPGERKTICLFHNMSEQAATLSRQVKSKGLALIIEDDLTFEGKLNSLYLEIEKLLKLELGHDTTSEVYQACRVPSDVTDSPRNGAFWDLYGENEQQQTLVAALDCVCELGVSKLHDRLNEHILAAGPLPPLLVLGGPGSGRSLLLARWLSNHVKRNPSCLVLYHFVGSPSSRSAVVVNMIQRLTSQVMQIVPSSQNLTSDPSRLLEEFPYWLEKVSTNLPDGVVLVIDSGDRFQNCEDNLAWLLDPLPVESRVIISAQVETCPKVWRSWPVLEIDPLSEEEISEFLQTIPLKKDSYLSEDMERQVLQRCKMGDDVHPLYLTVLMSSLLSNLRWTDEEVVECLNCPNTEQLYQYLIQDILGRHSRAAPHVRKALQLILVSQNGIPESALFDLVPELSWNTWAPVCQELQDRYVLTVKCGLLSYAYEQARTAVQLLFSPEEELVLSRDELTEYYMRAVRSNNATCHICDELPGLLQSSENLPLLREFASNVDVFRILYTRGRYADILNCWQTVGLDRLSVSKEYFEIIKQMEEAAALNDTPCPEVANLFEMVGKFSKDLGLLNQAVWAFQRALEVREAIDPDDPSVGRCFYLLGSLHIQWGKVASAESYFKQALYIWEMCEASCQQWVTKALDSLAILYKRQGKYDMVESLTKKSATLKKEVASQEASSQSQRGQGNLRRRIQVLQEQCQKLEGVPLAEALADLGVLFLWQQDLESAKEHLMQGITIMERLGSVRTPKLLRPLGTLATVYETAKDLEQAESVYLRMLDICKKIPERDSPIANMAARNLGSLYKKQGKFEKAEMLYKDSIRRKEACLGTEHPNVATDLLNLAILFCQQGNHAQALPLFERALSVYENCYGPRHPRVAEILRNLAVLHYERGNEQRAAELYKRANEMKEMMSISGGSRLASRRSSVTSVSVSRPLSEK</sequence>
<evidence type="ECO:0000256" key="5">
    <source>
        <dbReference type="PROSITE-ProRule" id="PRU00339"/>
    </source>
</evidence>
<evidence type="ECO:0000256" key="2">
    <source>
        <dbReference type="ARBA" id="ARBA00022737"/>
    </source>
</evidence>
<name>A0A2G8JXL9_STIJA</name>
<dbReference type="PROSITE" id="PS50005">
    <property type="entry name" value="TPR"/>
    <property type="match status" value="2"/>
</dbReference>